<feature type="compositionally biased region" description="Acidic residues" evidence="8">
    <location>
        <begin position="93"/>
        <end position="102"/>
    </location>
</feature>
<evidence type="ECO:0000313" key="9">
    <source>
        <dbReference type="EMBL" id="ROT37300.1"/>
    </source>
</evidence>
<name>A0A3N2PS56_SODAK</name>
<dbReference type="GO" id="GO:0005829">
    <property type="term" value="C:cytosol"/>
    <property type="evidence" value="ECO:0007669"/>
    <property type="project" value="TreeGrafter"/>
</dbReference>
<dbReference type="GeneID" id="39580676"/>
<dbReference type="GO" id="GO:0005634">
    <property type="term" value="C:nucleus"/>
    <property type="evidence" value="ECO:0007669"/>
    <property type="project" value="UniProtKB-SubCell"/>
</dbReference>
<dbReference type="AlphaFoldDB" id="A0A3N2PS56"/>
<dbReference type="OrthoDB" id="339900at2759"/>
<dbReference type="HAMAP" id="MF_03056">
    <property type="entry name" value="TRM82"/>
    <property type="match status" value="1"/>
</dbReference>
<keyword evidence="10" id="KW-1185">Reference proteome</keyword>
<evidence type="ECO:0000256" key="6">
    <source>
        <dbReference type="HAMAP-Rule" id="MF_03056"/>
    </source>
</evidence>
<protein>
    <recommendedName>
        <fullName evidence="11">Transfer RNA methyltransferase 82</fullName>
    </recommendedName>
</protein>
<dbReference type="STRING" id="1314773.A0A3N2PS56"/>
<proteinExistence type="inferred from homology"/>
<dbReference type="Pfam" id="PF00400">
    <property type="entry name" value="WD40"/>
    <property type="match status" value="1"/>
</dbReference>
<dbReference type="InterPro" id="IPR001680">
    <property type="entry name" value="WD40_rpt"/>
</dbReference>
<comment type="similarity">
    <text evidence="6">Belongs to the WD repeat TRM82 family.</text>
</comment>
<accession>A0A3N2PS56</accession>
<evidence type="ECO:0000256" key="5">
    <source>
        <dbReference type="ARBA" id="ARBA00023242"/>
    </source>
</evidence>
<organism evidence="9 10">
    <name type="scientific">Sodiomyces alkalinus (strain CBS 110278 / VKM F-3762 / F11)</name>
    <name type="common">Alkaliphilic filamentous fungus</name>
    <dbReference type="NCBI Taxonomy" id="1314773"/>
    <lineage>
        <taxon>Eukaryota</taxon>
        <taxon>Fungi</taxon>
        <taxon>Dikarya</taxon>
        <taxon>Ascomycota</taxon>
        <taxon>Pezizomycotina</taxon>
        <taxon>Sordariomycetes</taxon>
        <taxon>Hypocreomycetidae</taxon>
        <taxon>Glomerellales</taxon>
        <taxon>Plectosphaerellaceae</taxon>
        <taxon>Sodiomyces</taxon>
    </lineage>
</organism>
<sequence length="592" mass="65376">MSSSSIVELALLNYLQNVYSSNMKLPYNRLKPCGRVLFAAKGGKIHSFSLHDGSHISTWKHPDVERLVEAQAQSQPEAESNLSAVAATLTSAQEEDYEESDDNNGPPAKRQRLTDDLEPGQSKDDDNTVMDMDEPASGDESKETGPKSRRQKKRARRDRKTGPNLRHGYGKVPDQPIITQMAVTSTGSHLLATSGHDKTIWVFEHDGNGTLTQLSQRPMPKRPNAVLISVDNKTILCGDKFGDVYTLPLLASLDGSTENTLSSRSTPAPSANKAWKPEATNFTVHSQRNLKALEQQRLWAAKADQEAREGIHSDRPTFEHNLVIGHVSLLTAMCLAQSEGRRYIITADRDEHIRVSRYMPQTHVIEGFCLGHKHFVTGLAIPPARPDLLISGGGDDELFVWDWERGRLLGKFDLLGRAKRVAPRASKIAVSHVSSTTVQYDGKETPFVFAICEDVPYIFVLRIADDSSLVHVQTYLCPGTPLDLTHVYTEQGALSKLLVALDITGMVTTTPRIMSLVWRQGSFGVDILFEVEDSGLYADEADVSEDDVRALLYNVEDLRKQSLDSNGDERGAEEEQGMAPSVGTEADRPGHE</sequence>
<evidence type="ECO:0000313" key="10">
    <source>
        <dbReference type="Proteomes" id="UP000272025"/>
    </source>
</evidence>
<keyword evidence="5 6" id="KW-0539">Nucleus</keyword>
<dbReference type="Proteomes" id="UP000272025">
    <property type="component" value="Unassembled WGS sequence"/>
</dbReference>
<dbReference type="UniPathway" id="UPA00989"/>
<evidence type="ECO:0008006" key="11">
    <source>
        <dbReference type="Google" id="ProtNLM"/>
    </source>
</evidence>
<comment type="subcellular location">
    <subcellularLocation>
        <location evidence="1 6">Nucleus</location>
    </subcellularLocation>
</comment>
<keyword evidence="3 6" id="KW-0819">tRNA processing</keyword>
<dbReference type="SUPFAM" id="SSF50978">
    <property type="entry name" value="WD40 repeat-like"/>
    <property type="match status" value="1"/>
</dbReference>
<dbReference type="RefSeq" id="XP_028465106.1">
    <property type="nucleotide sequence ID" value="XM_028612198.1"/>
</dbReference>
<dbReference type="InterPro" id="IPR028884">
    <property type="entry name" value="Trm82"/>
</dbReference>
<evidence type="ECO:0000256" key="7">
    <source>
        <dbReference type="PROSITE-ProRule" id="PRU00221"/>
    </source>
</evidence>
<feature type="region of interest" description="Disordered" evidence="8">
    <location>
        <begin position="562"/>
        <end position="592"/>
    </location>
</feature>
<reference evidence="9 10" key="1">
    <citation type="journal article" date="2018" name="Mol. Ecol.">
        <title>The obligate alkalophilic soda-lake fungus Sodiomyces alkalinus has shifted to a protein diet.</title>
        <authorList>
            <person name="Grum-Grzhimaylo A.A."/>
            <person name="Falkoski D.L."/>
            <person name="van den Heuvel J."/>
            <person name="Valero-Jimenez C.A."/>
            <person name="Min B."/>
            <person name="Choi I.G."/>
            <person name="Lipzen A."/>
            <person name="Daum C.G."/>
            <person name="Aanen D.K."/>
            <person name="Tsang A."/>
            <person name="Henrissat B."/>
            <person name="Bilanenko E.N."/>
            <person name="de Vries R.P."/>
            <person name="van Kan J.A.L."/>
            <person name="Grigoriev I.V."/>
            <person name="Debets A.J.M."/>
        </authorList>
    </citation>
    <scope>NUCLEOTIDE SEQUENCE [LARGE SCALE GENOMIC DNA]</scope>
    <source>
        <strain evidence="9 10">F11</strain>
    </source>
</reference>
<evidence type="ECO:0000256" key="3">
    <source>
        <dbReference type="ARBA" id="ARBA00022694"/>
    </source>
</evidence>
<dbReference type="PANTHER" id="PTHR16288">
    <property type="entry name" value="WD40 REPEAT PROTEIN 4"/>
    <property type="match status" value="1"/>
</dbReference>
<dbReference type="InterPro" id="IPR015943">
    <property type="entry name" value="WD40/YVTN_repeat-like_dom_sf"/>
</dbReference>
<dbReference type="GO" id="GO:0106004">
    <property type="term" value="P:tRNA (guanine-N7)-methylation"/>
    <property type="evidence" value="ECO:0007669"/>
    <property type="project" value="UniProtKB-UniRule"/>
</dbReference>
<dbReference type="Gene3D" id="2.130.10.10">
    <property type="entry name" value="YVTN repeat-like/Quinoprotein amine dehydrogenase"/>
    <property type="match status" value="1"/>
</dbReference>
<feature type="compositionally biased region" description="Basic residues" evidence="8">
    <location>
        <begin position="147"/>
        <end position="159"/>
    </location>
</feature>
<gene>
    <name evidence="9" type="ORF">SODALDRAFT_334394</name>
</gene>
<dbReference type="SMART" id="SM00320">
    <property type="entry name" value="WD40"/>
    <property type="match status" value="3"/>
</dbReference>
<dbReference type="PROSITE" id="PS50082">
    <property type="entry name" value="WD_REPEATS_2"/>
    <property type="match status" value="1"/>
</dbReference>
<dbReference type="PANTHER" id="PTHR16288:SF0">
    <property type="entry name" value="TRNA (GUANINE-N(7)-)-METHYLTRANSFERASE NON-CATALYTIC SUBUNIT WDR4"/>
    <property type="match status" value="1"/>
</dbReference>
<evidence type="ECO:0000256" key="8">
    <source>
        <dbReference type="SAM" id="MobiDB-lite"/>
    </source>
</evidence>
<dbReference type="GO" id="GO:0043527">
    <property type="term" value="C:tRNA methyltransferase complex"/>
    <property type="evidence" value="ECO:0007669"/>
    <property type="project" value="TreeGrafter"/>
</dbReference>
<keyword evidence="2 6" id="KW-0853">WD repeat</keyword>
<comment type="pathway">
    <text evidence="6">tRNA modification; N(7)-methylguanine-tRNA biosynthesis.</text>
</comment>
<evidence type="ECO:0000256" key="2">
    <source>
        <dbReference type="ARBA" id="ARBA00022574"/>
    </source>
</evidence>
<dbReference type="InterPro" id="IPR036322">
    <property type="entry name" value="WD40_repeat_dom_sf"/>
</dbReference>
<feature type="repeat" description="WD" evidence="7">
    <location>
        <begin position="369"/>
        <end position="411"/>
    </location>
</feature>
<keyword evidence="4 6" id="KW-0677">Repeat</keyword>
<feature type="region of interest" description="Disordered" evidence="8">
    <location>
        <begin position="91"/>
        <end position="172"/>
    </location>
</feature>
<dbReference type="EMBL" id="ML119057">
    <property type="protein sequence ID" value="ROT37300.1"/>
    <property type="molecule type" value="Genomic_DNA"/>
</dbReference>
<feature type="compositionally biased region" description="Acidic residues" evidence="8">
    <location>
        <begin position="127"/>
        <end position="137"/>
    </location>
</feature>
<evidence type="ECO:0000256" key="4">
    <source>
        <dbReference type="ARBA" id="ARBA00022737"/>
    </source>
</evidence>
<comment type="function">
    <text evidence="6">Required for the formation of N(7)-methylguanine at position 46 (m7G46) in tRNA. In the complex, it is required to stabilize and induce conformational changes of the catalytic subunit.</text>
</comment>
<evidence type="ECO:0000256" key="1">
    <source>
        <dbReference type="ARBA" id="ARBA00004123"/>
    </source>
</evidence>